<keyword evidence="1" id="KW-1133">Transmembrane helix</keyword>
<organism evidence="2 3">
    <name type="scientific">Microbacterium foliorum</name>
    <dbReference type="NCBI Taxonomy" id="104336"/>
    <lineage>
        <taxon>Bacteria</taxon>
        <taxon>Bacillati</taxon>
        <taxon>Actinomycetota</taxon>
        <taxon>Actinomycetes</taxon>
        <taxon>Micrococcales</taxon>
        <taxon>Microbacteriaceae</taxon>
        <taxon>Microbacterium</taxon>
    </lineage>
</organism>
<proteinExistence type="predicted"/>
<dbReference type="Proteomes" id="UP000033572">
    <property type="component" value="Unassembled WGS sequence"/>
</dbReference>
<keyword evidence="1" id="KW-0472">Membrane</keyword>
<evidence type="ECO:0000256" key="1">
    <source>
        <dbReference type="SAM" id="Phobius"/>
    </source>
</evidence>
<evidence type="ECO:0000313" key="3">
    <source>
        <dbReference type="Proteomes" id="UP000033572"/>
    </source>
</evidence>
<keyword evidence="1" id="KW-0812">Transmembrane</keyword>
<dbReference type="AlphaFoldDB" id="A0A0F0KFF5"/>
<evidence type="ECO:0000313" key="2">
    <source>
        <dbReference type="EMBL" id="KJL19154.1"/>
    </source>
</evidence>
<gene>
    <name evidence="2" type="ORF">RN50_02433</name>
</gene>
<dbReference type="PATRIC" id="fig|104336.4.peg.2481"/>
<dbReference type="EMBL" id="JYIU01000045">
    <property type="protein sequence ID" value="KJL19154.1"/>
    <property type="molecule type" value="Genomic_DNA"/>
</dbReference>
<name>A0A0F0KFF5_9MICO</name>
<protein>
    <recommendedName>
        <fullName evidence="4">Transmembrane protein</fullName>
    </recommendedName>
</protein>
<keyword evidence="3" id="KW-1185">Reference proteome</keyword>
<comment type="caution">
    <text evidence="2">The sequence shown here is derived from an EMBL/GenBank/DDBJ whole genome shotgun (WGS) entry which is preliminary data.</text>
</comment>
<feature type="transmembrane region" description="Helical" evidence="1">
    <location>
        <begin position="33"/>
        <end position="54"/>
    </location>
</feature>
<sequence>MSNAMTHLYSLPQAPARALEALQQKYETSDNPVIVVAVAAAIVLGVGFIAFLTAMCISRGYSGFGAVVDITWTNPFSANVTFKCI</sequence>
<reference evidence="2 3" key="1">
    <citation type="submission" date="2015-02" db="EMBL/GenBank/DDBJ databases">
        <title>Draft genome sequences of ten Microbacterium spp. with emphasis on heavy metal contaminated environments.</title>
        <authorList>
            <person name="Corretto E."/>
        </authorList>
    </citation>
    <scope>NUCLEOTIDE SEQUENCE [LARGE SCALE GENOMIC DNA]</scope>
    <source>
        <strain evidence="2 3">DSM 12966</strain>
    </source>
</reference>
<accession>A0A0F0KFF5</accession>
<evidence type="ECO:0008006" key="4">
    <source>
        <dbReference type="Google" id="ProtNLM"/>
    </source>
</evidence>
<dbReference type="RefSeq" id="WP_157550687.1">
    <property type="nucleotide sequence ID" value="NZ_CAKKLS010000006.1"/>
</dbReference>